<evidence type="ECO:0000256" key="4">
    <source>
        <dbReference type="ARBA" id="ARBA00023274"/>
    </source>
</evidence>
<name>A0A1F8AVW5_9BACT</name>
<proteinExistence type="predicted"/>
<reference evidence="8 9" key="1">
    <citation type="journal article" date="2016" name="Nat. Commun.">
        <title>Thousands of microbial genomes shed light on interconnected biogeochemical processes in an aquifer system.</title>
        <authorList>
            <person name="Anantharaman K."/>
            <person name="Brown C.T."/>
            <person name="Hug L.A."/>
            <person name="Sharon I."/>
            <person name="Castelle C.J."/>
            <person name="Probst A.J."/>
            <person name="Thomas B.C."/>
            <person name="Singh A."/>
            <person name="Wilkins M.J."/>
            <person name="Karaoz U."/>
            <person name="Brodie E.L."/>
            <person name="Williams K.H."/>
            <person name="Hubbard S.S."/>
            <person name="Banfield J.F."/>
        </authorList>
    </citation>
    <scope>NUCLEOTIDE SEQUENCE [LARGE SCALE GENOMIC DNA]</scope>
</reference>
<dbReference type="GO" id="GO:1990904">
    <property type="term" value="C:ribonucleoprotein complex"/>
    <property type="evidence" value="ECO:0007669"/>
    <property type="project" value="UniProtKB-KW"/>
</dbReference>
<dbReference type="GO" id="GO:0005840">
    <property type="term" value="C:ribosome"/>
    <property type="evidence" value="ECO:0007669"/>
    <property type="project" value="UniProtKB-KW"/>
</dbReference>
<evidence type="ECO:0000256" key="1">
    <source>
        <dbReference type="ARBA" id="ARBA00022730"/>
    </source>
</evidence>
<dbReference type="GO" id="GO:0019843">
    <property type="term" value="F:rRNA binding"/>
    <property type="evidence" value="ECO:0007669"/>
    <property type="project" value="UniProtKB-KW"/>
</dbReference>
<evidence type="ECO:0000256" key="2">
    <source>
        <dbReference type="ARBA" id="ARBA00022884"/>
    </source>
</evidence>
<keyword evidence="1" id="KW-0699">rRNA-binding</keyword>
<dbReference type="GO" id="GO:0003735">
    <property type="term" value="F:structural constituent of ribosome"/>
    <property type="evidence" value="ECO:0007669"/>
    <property type="project" value="InterPro"/>
</dbReference>
<dbReference type="SUPFAM" id="SSF46992">
    <property type="entry name" value="Ribosomal protein S20"/>
    <property type="match status" value="1"/>
</dbReference>
<dbReference type="Pfam" id="PF01649">
    <property type="entry name" value="Ribosomal_S20p"/>
    <property type="match status" value="1"/>
</dbReference>
<keyword evidence="3" id="KW-0689">Ribosomal protein</keyword>
<dbReference type="InterPro" id="IPR002583">
    <property type="entry name" value="Ribosomal_bS20"/>
</dbReference>
<feature type="compositionally biased region" description="Basic residues" evidence="7">
    <location>
        <begin position="76"/>
        <end position="91"/>
    </location>
</feature>
<protein>
    <recommendedName>
        <fullName evidence="5">Small ribosomal subunit protein bS20</fullName>
    </recommendedName>
    <alternativeName>
        <fullName evidence="6">30S ribosomal protein S20</fullName>
    </alternativeName>
</protein>
<evidence type="ECO:0000313" key="8">
    <source>
        <dbReference type="EMBL" id="OGM55388.1"/>
    </source>
</evidence>
<evidence type="ECO:0000313" key="9">
    <source>
        <dbReference type="Proteomes" id="UP000178603"/>
    </source>
</evidence>
<feature type="region of interest" description="Disordered" evidence="7">
    <location>
        <begin position="71"/>
        <end position="91"/>
    </location>
</feature>
<dbReference type="GO" id="GO:0006412">
    <property type="term" value="P:translation"/>
    <property type="evidence" value="ECO:0007669"/>
    <property type="project" value="InterPro"/>
</dbReference>
<evidence type="ECO:0000256" key="3">
    <source>
        <dbReference type="ARBA" id="ARBA00022980"/>
    </source>
</evidence>
<dbReference type="Proteomes" id="UP000178603">
    <property type="component" value="Unassembled WGS sequence"/>
</dbReference>
<dbReference type="NCBIfam" id="TIGR00029">
    <property type="entry name" value="S20"/>
    <property type="match status" value="1"/>
</dbReference>
<dbReference type="Gene3D" id="1.20.58.110">
    <property type="entry name" value="Ribosomal protein S20"/>
    <property type="match status" value="1"/>
</dbReference>
<dbReference type="AlphaFoldDB" id="A0A1F8AVW5"/>
<keyword evidence="2" id="KW-0694">RNA-binding</keyword>
<accession>A0A1F8AVW5</accession>
<gene>
    <name evidence="8" type="ORF">A3E44_02890</name>
</gene>
<sequence>MPVTKTAKRALRSSKRKESNNKVSITKLEVLLRTARKSKKEKDLIAAFSMVDRVAKKKIIHKNKAAHIKSLLSRLLPKRPTAKKSKSPKKR</sequence>
<dbReference type="InterPro" id="IPR036510">
    <property type="entry name" value="Ribosomal_bS20_sf"/>
</dbReference>
<feature type="region of interest" description="Disordered" evidence="7">
    <location>
        <begin position="1"/>
        <end position="21"/>
    </location>
</feature>
<dbReference type="EMBL" id="MGGW01000004">
    <property type="protein sequence ID" value="OGM55388.1"/>
    <property type="molecule type" value="Genomic_DNA"/>
</dbReference>
<evidence type="ECO:0000256" key="5">
    <source>
        <dbReference type="ARBA" id="ARBA00035136"/>
    </source>
</evidence>
<organism evidence="8 9">
    <name type="scientific">Candidatus Woesebacteria bacterium RIFCSPHIGHO2_12_FULL_41_24</name>
    <dbReference type="NCBI Taxonomy" id="1802510"/>
    <lineage>
        <taxon>Bacteria</taxon>
        <taxon>Candidatus Woeseibacteriota</taxon>
    </lineage>
</organism>
<keyword evidence="4" id="KW-0687">Ribonucleoprotein</keyword>
<evidence type="ECO:0000256" key="7">
    <source>
        <dbReference type="SAM" id="MobiDB-lite"/>
    </source>
</evidence>
<evidence type="ECO:0000256" key="6">
    <source>
        <dbReference type="ARBA" id="ARBA00035343"/>
    </source>
</evidence>
<comment type="caution">
    <text evidence="8">The sequence shown here is derived from an EMBL/GenBank/DDBJ whole genome shotgun (WGS) entry which is preliminary data.</text>
</comment>
<feature type="compositionally biased region" description="Basic residues" evidence="7">
    <location>
        <begin position="1"/>
        <end position="15"/>
    </location>
</feature>